<sequence length="158" mass="16959">MSPLRPTLGQLGGHIGPLGASGWRTIDQRQVDLFAEATDDHQWIHVDRDRAAEGPFGTTVAHGFLTLSLLSALTAEVLEVSGVAQAVNHRVDRVRFRAPVPVGSRLRASVRLLSVRPRPRGFTEAVVSVAIELEDGRVACTAEQTTLYADEGAADGAR</sequence>
<dbReference type="InterPro" id="IPR039375">
    <property type="entry name" value="NodN-like"/>
</dbReference>
<dbReference type="InterPro" id="IPR002539">
    <property type="entry name" value="MaoC-like_dom"/>
</dbReference>
<dbReference type="CDD" id="cd03450">
    <property type="entry name" value="NodN"/>
    <property type="match status" value="1"/>
</dbReference>
<dbReference type="Proteomes" id="UP000253741">
    <property type="component" value="Unassembled WGS sequence"/>
</dbReference>
<dbReference type="AlphaFoldDB" id="A0A370B8I5"/>
<evidence type="ECO:0000313" key="4">
    <source>
        <dbReference type="Proteomes" id="UP000253741"/>
    </source>
</evidence>
<organism evidence="3 4">
    <name type="scientific">Streptomyces corynorhini</name>
    <dbReference type="NCBI Taxonomy" id="2282652"/>
    <lineage>
        <taxon>Bacteria</taxon>
        <taxon>Bacillati</taxon>
        <taxon>Actinomycetota</taxon>
        <taxon>Actinomycetes</taxon>
        <taxon>Kitasatosporales</taxon>
        <taxon>Streptomycetaceae</taxon>
        <taxon>Streptomyces</taxon>
    </lineage>
</organism>
<dbReference type="PANTHER" id="PTHR42993">
    <property type="entry name" value="MAOC-LIKE DEHYDRATASE DOMAIN-CONTAINING PROTEIN"/>
    <property type="match status" value="1"/>
</dbReference>
<feature type="domain" description="MaoC-like" evidence="2">
    <location>
        <begin position="18"/>
        <end position="116"/>
    </location>
</feature>
<dbReference type="EMBL" id="QQNA01000145">
    <property type="protein sequence ID" value="RDG36679.1"/>
    <property type="molecule type" value="Genomic_DNA"/>
</dbReference>
<dbReference type="OrthoDB" id="9801735at2"/>
<evidence type="ECO:0000256" key="1">
    <source>
        <dbReference type="ARBA" id="ARBA00005254"/>
    </source>
</evidence>
<dbReference type="PANTHER" id="PTHR42993:SF1">
    <property type="entry name" value="MAOC-LIKE DEHYDRATASE DOMAIN-CONTAINING PROTEIN"/>
    <property type="match status" value="1"/>
</dbReference>
<accession>A0A370B8I5</accession>
<dbReference type="Pfam" id="PF01575">
    <property type="entry name" value="MaoC_dehydratas"/>
    <property type="match status" value="1"/>
</dbReference>
<keyword evidence="4" id="KW-1185">Reference proteome</keyword>
<dbReference type="Gene3D" id="3.10.129.10">
    <property type="entry name" value="Hotdog Thioesterase"/>
    <property type="match status" value="1"/>
</dbReference>
<protein>
    <submittedName>
        <fullName evidence="3">MaoC family dehydratase</fullName>
    </submittedName>
</protein>
<comment type="similarity">
    <text evidence="1">Belongs to the enoyl-CoA hydratase/isomerase family.</text>
</comment>
<proteinExistence type="inferred from homology"/>
<evidence type="ECO:0000313" key="3">
    <source>
        <dbReference type="EMBL" id="RDG36679.1"/>
    </source>
</evidence>
<comment type="caution">
    <text evidence="3">The sequence shown here is derived from an EMBL/GenBank/DDBJ whole genome shotgun (WGS) entry which is preliminary data.</text>
</comment>
<evidence type="ECO:0000259" key="2">
    <source>
        <dbReference type="Pfam" id="PF01575"/>
    </source>
</evidence>
<dbReference type="SUPFAM" id="SSF54637">
    <property type="entry name" value="Thioesterase/thiol ester dehydrase-isomerase"/>
    <property type="match status" value="1"/>
</dbReference>
<gene>
    <name evidence="3" type="ORF">DVH02_18930</name>
</gene>
<name>A0A370B8I5_9ACTN</name>
<dbReference type="InterPro" id="IPR029069">
    <property type="entry name" value="HotDog_dom_sf"/>
</dbReference>
<reference evidence="3 4" key="1">
    <citation type="submission" date="2018-07" db="EMBL/GenBank/DDBJ databases">
        <title>Streptomyces species from bats.</title>
        <authorList>
            <person name="Dunlap C."/>
        </authorList>
    </citation>
    <scope>NUCLEOTIDE SEQUENCE [LARGE SCALE GENOMIC DNA]</scope>
    <source>
        <strain evidence="3 4">AC230</strain>
    </source>
</reference>